<reference evidence="7" key="1">
    <citation type="submission" date="2018-01" db="EMBL/GenBank/DDBJ databases">
        <authorList>
            <person name="Li J."/>
        </authorList>
    </citation>
    <scope>NUCLEOTIDE SEQUENCE [LARGE SCALE GENOMIC DNA]</scope>
    <source>
        <strain evidence="7">2184</strain>
    </source>
</reference>
<evidence type="ECO:0000256" key="4">
    <source>
        <dbReference type="ARBA" id="ARBA00022989"/>
    </source>
</evidence>
<accession>A0A2S0WHG0</accession>
<sequence length="305" mass="32161">MAVIAFIFRDKLGFIADAFDALGRADPGPVAAALACAVASILAMAAVMELLLNVERRVTGIWPCTAITLASNSWSTTLPGGPAFSAWLTYRVQRSWGATEGVCGWFFVLSGALSTVWLILIGVATALLFGAQLSPAALAASLATALLSMAALWWATGHPGRLRRWAALAPERARAKLVEVIDQVARIRMTRTRFTLTAMYSLLNRLFDLSVFWLCCLAIVPSAPLGAVTLAFIITKLAGSAQVTPGGVGTVESIAAASLVASGFSLVDATAATLIYRAISFAFITAAGWVVYFVAYAGRGLMLRP</sequence>
<evidence type="ECO:0000256" key="1">
    <source>
        <dbReference type="ARBA" id="ARBA00004651"/>
    </source>
</evidence>
<name>A0A2S0WHG0_9CORY</name>
<dbReference type="Pfam" id="PF03706">
    <property type="entry name" value="LPG_synthase_TM"/>
    <property type="match status" value="1"/>
</dbReference>
<dbReference type="GO" id="GO:0005886">
    <property type="term" value="C:plasma membrane"/>
    <property type="evidence" value="ECO:0007669"/>
    <property type="project" value="UniProtKB-SubCell"/>
</dbReference>
<dbReference type="OrthoDB" id="4481258at2"/>
<dbReference type="EMBL" id="CP026948">
    <property type="protein sequence ID" value="AWB85166.1"/>
    <property type="molecule type" value="Genomic_DNA"/>
</dbReference>
<dbReference type="InterPro" id="IPR022791">
    <property type="entry name" value="L-PG_synthase/AglD"/>
</dbReference>
<gene>
    <name evidence="6" type="ORF">C3E79_10425</name>
</gene>
<evidence type="ECO:0000313" key="7">
    <source>
        <dbReference type="Proteomes" id="UP000244754"/>
    </source>
</evidence>
<keyword evidence="4" id="KW-1133">Transmembrane helix</keyword>
<comment type="subcellular location">
    <subcellularLocation>
        <location evidence="1">Cell membrane</location>
        <topology evidence="1">Multi-pass membrane protein</topology>
    </subcellularLocation>
</comment>
<keyword evidence="3" id="KW-0812">Transmembrane</keyword>
<keyword evidence="7" id="KW-1185">Reference proteome</keyword>
<proteinExistence type="predicted"/>
<evidence type="ECO:0000256" key="2">
    <source>
        <dbReference type="ARBA" id="ARBA00022475"/>
    </source>
</evidence>
<keyword evidence="2" id="KW-1003">Cell membrane</keyword>
<evidence type="ECO:0000256" key="3">
    <source>
        <dbReference type="ARBA" id="ARBA00022692"/>
    </source>
</evidence>
<evidence type="ECO:0000313" key="6">
    <source>
        <dbReference type="EMBL" id="AWB85166.1"/>
    </source>
</evidence>
<dbReference type="PANTHER" id="PTHR39087">
    <property type="entry name" value="UPF0104 MEMBRANE PROTEIN MJ1595"/>
    <property type="match status" value="1"/>
</dbReference>
<keyword evidence="5" id="KW-0472">Membrane</keyword>
<dbReference type="KEGG" id="clia:C3E79_10425"/>
<dbReference type="Proteomes" id="UP000244754">
    <property type="component" value="Chromosome"/>
</dbReference>
<protein>
    <submittedName>
        <fullName evidence="6">TIGR00374 family protein</fullName>
    </submittedName>
</protein>
<dbReference type="PANTHER" id="PTHR39087:SF2">
    <property type="entry name" value="UPF0104 MEMBRANE PROTEIN MJ1595"/>
    <property type="match status" value="1"/>
</dbReference>
<dbReference type="NCBIfam" id="TIGR00374">
    <property type="entry name" value="flippase-like domain"/>
    <property type="match status" value="1"/>
</dbReference>
<organism evidence="6 7">
    <name type="scientific">Corynebacterium liangguodongii</name>
    <dbReference type="NCBI Taxonomy" id="2079535"/>
    <lineage>
        <taxon>Bacteria</taxon>
        <taxon>Bacillati</taxon>
        <taxon>Actinomycetota</taxon>
        <taxon>Actinomycetes</taxon>
        <taxon>Mycobacteriales</taxon>
        <taxon>Corynebacteriaceae</taxon>
        <taxon>Corynebacterium</taxon>
    </lineage>
</organism>
<evidence type="ECO:0000256" key="5">
    <source>
        <dbReference type="ARBA" id="ARBA00023136"/>
    </source>
</evidence>
<dbReference type="AlphaFoldDB" id="A0A2S0WHG0"/>